<comment type="caution">
    <text evidence="1">The sequence shown here is derived from an EMBL/GenBank/DDBJ whole genome shotgun (WGS) entry which is preliminary data.</text>
</comment>
<sequence length="119" mass="13381">MGKDVFNHPSVTTEVHAFADASEKAHGGDRIFAGTTTKNIARDADVMNETGHRIVVVGMVINFHMTFPSTPTVLMEFPRTMAFRGLVIIPTVRCKYWWTLHDAGLPPRAYRWLASPRQL</sequence>
<dbReference type="AlphaFoldDB" id="A0A8J6HVS4"/>
<protein>
    <submittedName>
        <fullName evidence="1">Uncharacterized protein</fullName>
    </submittedName>
</protein>
<reference evidence="1" key="1">
    <citation type="journal article" date="2020" name="J Insects Food Feed">
        <title>The yellow mealworm (Tenebrio molitor) genome: a resource for the emerging insects as food and feed industry.</title>
        <authorList>
            <person name="Eriksson T."/>
            <person name="Andere A."/>
            <person name="Kelstrup H."/>
            <person name="Emery V."/>
            <person name="Picard C."/>
        </authorList>
    </citation>
    <scope>NUCLEOTIDE SEQUENCE</scope>
    <source>
        <strain evidence="1">Stoneville</strain>
        <tissue evidence="1">Whole head</tissue>
    </source>
</reference>
<proteinExistence type="predicted"/>
<evidence type="ECO:0000313" key="1">
    <source>
        <dbReference type="EMBL" id="KAH0821599.1"/>
    </source>
</evidence>
<evidence type="ECO:0000313" key="2">
    <source>
        <dbReference type="Proteomes" id="UP000719412"/>
    </source>
</evidence>
<gene>
    <name evidence="1" type="ORF">GEV33_001192</name>
</gene>
<dbReference type="EMBL" id="JABDTM020007167">
    <property type="protein sequence ID" value="KAH0821599.1"/>
    <property type="molecule type" value="Genomic_DNA"/>
</dbReference>
<keyword evidence="2" id="KW-1185">Reference proteome</keyword>
<reference evidence="1" key="2">
    <citation type="submission" date="2021-08" db="EMBL/GenBank/DDBJ databases">
        <authorList>
            <person name="Eriksson T."/>
        </authorList>
    </citation>
    <scope>NUCLEOTIDE SEQUENCE</scope>
    <source>
        <strain evidence="1">Stoneville</strain>
        <tissue evidence="1">Whole head</tissue>
    </source>
</reference>
<organism evidence="1 2">
    <name type="scientific">Tenebrio molitor</name>
    <name type="common">Yellow mealworm beetle</name>
    <dbReference type="NCBI Taxonomy" id="7067"/>
    <lineage>
        <taxon>Eukaryota</taxon>
        <taxon>Metazoa</taxon>
        <taxon>Ecdysozoa</taxon>
        <taxon>Arthropoda</taxon>
        <taxon>Hexapoda</taxon>
        <taxon>Insecta</taxon>
        <taxon>Pterygota</taxon>
        <taxon>Neoptera</taxon>
        <taxon>Endopterygota</taxon>
        <taxon>Coleoptera</taxon>
        <taxon>Polyphaga</taxon>
        <taxon>Cucujiformia</taxon>
        <taxon>Tenebrionidae</taxon>
        <taxon>Tenebrio</taxon>
    </lineage>
</organism>
<dbReference type="Proteomes" id="UP000719412">
    <property type="component" value="Unassembled WGS sequence"/>
</dbReference>
<name>A0A8J6HVS4_TENMO</name>
<accession>A0A8J6HVS4</accession>